<proteinExistence type="predicted"/>
<name>A0AAV2D267_9ROSI</name>
<dbReference type="AlphaFoldDB" id="A0AAV2D267"/>
<organism evidence="2 3">
    <name type="scientific">Linum trigynum</name>
    <dbReference type="NCBI Taxonomy" id="586398"/>
    <lineage>
        <taxon>Eukaryota</taxon>
        <taxon>Viridiplantae</taxon>
        <taxon>Streptophyta</taxon>
        <taxon>Embryophyta</taxon>
        <taxon>Tracheophyta</taxon>
        <taxon>Spermatophyta</taxon>
        <taxon>Magnoliopsida</taxon>
        <taxon>eudicotyledons</taxon>
        <taxon>Gunneridae</taxon>
        <taxon>Pentapetalae</taxon>
        <taxon>rosids</taxon>
        <taxon>fabids</taxon>
        <taxon>Malpighiales</taxon>
        <taxon>Linaceae</taxon>
        <taxon>Linum</taxon>
    </lineage>
</organism>
<evidence type="ECO:0000313" key="2">
    <source>
        <dbReference type="EMBL" id="CAL1363166.1"/>
    </source>
</evidence>
<accession>A0AAV2D267</accession>
<dbReference type="InterPro" id="IPR036047">
    <property type="entry name" value="F-box-like_dom_sf"/>
</dbReference>
<dbReference type="Pfam" id="PF12937">
    <property type="entry name" value="F-box-like"/>
    <property type="match status" value="1"/>
</dbReference>
<dbReference type="PANTHER" id="PTHR35546">
    <property type="entry name" value="F-BOX PROTEIN INTERACTION DOMAIN PROTEIN-RELATED"/>
    <property type="match status" value="1"/>
</dbReference>
<dbReference type="Gene3D" id="1.20.1280.50">
    <property type="match status" value="1"/>
</dbReference>
<reference evidence="2 3" key="1">
    <citation type="submission" date="2024-04" db="EMBL/GenBank/DDBJ databases">
        <authorList>
            <person name="Fracassetti M."/>
        </authorList>
    </citation>
    <scope>NUCLEOTIDE SEQUENCE [LARGE SCALE GENOMIC DNA]</scope>
</reference>
<protein>
    <recommendedName>
        <fullName evidence="1">F-box domain-containing protein</fullName>
    </recommendedName>
</protein>
<dbReference type="Pfam" id="PF24750">
    <property type="entry name" value="b-prop_At3g26010-like"/>
    <property type="match status" value="1"/>
</dbReference>
<dbReference type="InterPro" id="IPR055290">
    <property type="entry name" value="At3g26010-like"/>
</dbReference>
<dbReference type="EMBL" id="OZ034814">
    <property type="protein sequence ID" value="CAL1363166.1"/>
    <property type="molecule type" value="Genomic_DNA"/>
</dbReference>
<dbReference type="SMART" id="SM00256">
    <property type="entry name" value="FBOX"/>
    <property type="match status" value="1"/>
</dbReference>
<dbReference type="SUPFAM" id="SSF50965">
    <property type="entry name" value="Galactose oxidase, central domain"/>
    <property type="match status" value="1"/>
</dbReference>
<dbReference type="PANTHER" id="PTHR35546:SF130">
    <property type="entry name" value="EXPRESSED PROTEIN"/>
    <property type="match status" value="1"/>
</dbReference>
<dbReference type="InterPro" id="IPR056592">
    <property type="entry name" value="Beta-prop_At3g26010-like"/>
</dbReference>
<dbReference type="SUPFAM" id="SSF81383">
    <property type="entry name" value="F-box domain"/>
    <property type="match status" value="1"/>
</dbReference>
<evidence type="ECO:0000313" key="3">
    <source>
        <dbReference type="Proteomes" id="UP001497516"/>
    </source>
</evidence>
<keyword evidence="3" id="KW-1185">Reference proteome</keyword>
<dbReference type="InterPro" id="IPR011043">
    <property type="entry name" value="Gal_Oxase/kelch_b-propeller"/>
</dbReference>
<gene>
    <name evidence="2" type="ORF">LTRI10_LOCUS9799</name>
</gene>
<dbReference type="InterPro" id="IPR001810">
    <property type="entry name" value="F-box_dom"/>
</dbReference>
<evidence type="ECO:0000259" key="1">
    <source>
        <dbReference type="SMART" id="SM00256"/>
    </source>
</evidence>
<feature type="domain" description="F-box" evidence="1">
    <location>
        <begin position="16"/>
        <end position="56"/>
    </location>
</feature>
<sequence>MASLPPPPLPCINDVLPHHILVQVFARLPYRTAFRSRSVCKLWLSYMHDDPWFVKRFIHHRIKNRSSNREDQQQQVVGHVRCNLRVMLLVVTRPCGIIPHAPRFSLDFLPCLAGWKGTSHPSSRRLIVGSSNGLLLCTLNHEEYYICNPLTKQWLALPAPHRRHNYVQVGFICDPFYHVQYDGEDGSVTLNDRFGVKVVRLPFFLGNEEGSPIEMEVEIFSSQTGCWTTSTVMLPKRLRFDEYNPQIAIPHGGRLYWFVEPCDILVYDPSKNEFLLESHELPSLAMRSFSYWNRQLVEFKGFSLCQGSFWVGQTEKWLLRVFNLRNGEWFLTHDVHILHDMYCSSSLARQSVQRSYAGIEFRSMHPVDPNVAYLSVDGEILECDFRNRTIKVEAEIENYGQDSLQLVYWFNVLTFPLPLWPTPLPRLPAT</sequence>
<dbReference type="Proteomes" id="UP001497516">
    <property type="component" value="Chromosome 10"/>
</dbReference>